<dbReference type="Pfam" id="PF02424">
    <property type="entry name" value="ApbE"/>
    <property type="match status" value="1"/>
</dbReference>
<evidence type="ECO:0000256" key="4">
    <source>
        <dbReference type="ARBA" id="ARBA00022630"/>
    </source>
</evidence>
<keyword evidence="8" id="KW-0460">Magnesium</keyword>
<dbReference type="AlphaFoldDB" id="A0A0R1REB5"/>
<keyword evidence="7" id="KW-0274">FAD</keyword>
<evidence type="ECO:0000256" key="10">
    <source>
        <dbReference type="ARBA" id="ARBA00048540"/>
    </source>
</evidence>
<dbReference type="Gene3D" id="3.10.520.10">
    <property type="entry name" value="ApbE-like domains"/>
    <property type="match status" value="1"/>
</dbReference>
<dbReference type="PANTHER" id="PTHR30040">
    <property type="entry name" value="THIAMINE BIOSYNTHESIS LIPOPROTEIN APBE"/>
    <property type="match status" value="1"/>
</dbReference>
<dbReference type="GO" id="GO:0046872">
    <property type="term" value="F:metal ion binding"/>
    <property type="evidence" value="ECO:0007669"/>
    <property type="project" value="UniProtKB-KW"/>
</dbReference>
<keyword evidence="12" id="KW-1185">Reference proteome</keyword>
<dbReference type="EMBL" id="AZFE01000032">
    <property type="protein sequence ID" value="KRL54750.1"/>
    <property type="molecule type" value="Genomic_DNA"/>
</dbReference>
<organism evidence="11 12">
    <name type="scientific">Paucilactobacillus oligofermentans DSM 15707 = LMG 22743</name>
    <dbReference type="NCBI Taxonomy" id="1423778"/>
    <lineage>
        <taxon>Bacteria</taxon>
        <taxon>Bacillati</taxon>
        <taxon>Bacillota</taxon>
        <taxon>Bacilli</taxon>
        <taxon>Lactobacillales</taxon>
        <taxon>Lactobacillaceae</taxon>
        <taxon>Paucilactobacillus</taxon>
    </lineage>
</organism>
<protein>
    <recommendedName>
        <fullName evidence="3">FAD:protein FMN transferase</fullName>
        <ecNumber evidence="2">2.7.1.180</ecNumber>
    </recommendedName>
    <alternativeName>
        <fullName evidence="9">Flavin transferase</fullName>
    </alternativeName>
</protein>
<name>A0A0R1REB5_9LACO</name>
<evidence type="ECO:0000256" key="7">
    <source>
        <dbReference type="ARBA" id="ARBA00022827"/>
    </source>
</evidence>
<dbReference type="InterPro" id="IPR024932">
    <property type="entry name" value="ApbE"/>
</dbReference>
<keyword evidence="4" id="KW-0285">Flavoprotein</keyword>
<dbReference type="InterPro" id="IPR003374">
    <property type="entry name" value="ApbE-like_sf"/>
</dbReference>
<proteinExistence type="predicted"/>
<evidence type="ECO:0000256" key="6">
    <source>
        <dbReference type="ARBA" id="ARBA00022723"/>
    </source>
</evidence>
<evidence type="ECO:0000256" key="8">
    <source>
        <dbReference type="ARBA" id="ARBA00022842"/>
    </source>
</evidence>
<accession>A0A0R1REB5</accession>
<sequence>MNINDCAGKNSVRVSKSTYILVKKAVEISKRNLGFNVAIGPLVKLWKIGFEGASKPTDDEIKKCLEVISPQKIMLNDVEHTVFLEQAGMELDLGGIAKGYIADQLKVFWKSKGVESGIIDLGGNVLLVGTSEHENGIWKIGVQNPLKARNVPLGILKLQDKSVGTSGIYERKLVVDGNEYHHMLDSKTGYPIKNDLASVTIISDKSIVGEIWSTIAFYKGIDEGKKLIEAQAGIDAVFITRDLHIEITSGLTETFYLNN</sequence>
<dbReference type="PANTHER" id="PTHR30040:SF2">
    <property type="entry name" value="FAD:PROTEIN FMN TRANSFERASE"/>
    <property type="match status" value="1"/>
</dbReference>
<comment type="caution">
    <text evidence="11">The sequence shown here is derived from an EMBL/GenBank/DDBJ whole genome shotgun (WGS) entry which is preliminary data.</text>
</comment>
<evidence type="ECO:0000256" key="9">
    <source>
        <dbReference type="ARBA" id="ARBA00031306"/>
    </source>
</evidence>
<dbReference type="PATRIC" id="fig|1423778.4.peg.1587"/>
<gene>
    <name evidence="11" type="ORF">FC70_GL001550</name>
</gene>
<comment type="cofactor">
    <cofactor evidence="1">
        <name>Mg(2+)</name>
        <dbReference type="ChEBI" id="CHEBI:18420"/>
    </cofactor>
</comment>
<keyword evidence="6" id="KW-0479">Metal-binding</keyword>
<dbReference type="SUPFAM" id="SSF143631">
    <property type="entry name" value="ApbE-like"/>
    <property type="match status" value="1"/>
</dbReference>
<evidence type="ECO:0000313" key="12">
    <source>
        <dbReference type="Proteomes" id="UP000051697"/>
    </source>
</evidence>
<evidence type="ECO:0000256" key="1">
    <source>
        <dbReference type="ARBA" id="ARBA00001946"/>
    </source>
</evidence>
<evidence type="ECO:0000313" key="11">
    <source>
        <dbReference type="EMBL" id="KRL54750.1"/>
    </source>
</evidence>
<keyword evidence="11" id="KW-0449">Lipoprotein</keyword>
<comment type="catalytic activity">
    <reaction evidence="10">
        <text>L-threonyl-[protein] + FAD = FMN-L-threonyl-[protein] + AMP + H(+)</text>
        <dbReference type="Rhea" id="RHEA:36847"/>
        <dbReference type="Rhea" id="RHEA-COMP:11060"/>
        <dbReference type="Rhea" id="RHEA-COMP:11061"/>
        <dbReference type="ChEBI" id="CHEBI:15378"/>
        <dbReference type="ChEBI" id="CHEBI:30013"/>
        <dbReference type="ChEBI" id="CHEBI:57692"/>
        <dbReference type="ChEBI" id="CHEBI:74257"/>
        <dbReference type="ChEBI" id="CHEBI:456215"/>
        <dbReference type="EC" id="2.7.1.180"/>
    </reaction>
</comment>
<dbReference type="GO" id="GO:0016740">
    <property type="term" value="F:transferase activity"/>
    <property type="evidence" value="ECO:0007669"/>
    <property type="project" value="UniProtKB-KW"/>
</dbReference>
<reference evidence="11 12" key="1">
    <citation type="journal article" date="2015" name="Genome Announc.">
        <title>Expanding the biotechnology potential of lactobacilli through comparative genomics of 213 strains and associated genera.</title>
        <authorList>
            <person name="Sun Z."/>
            <person name="Harris H.M."/>
            <person name="McCann A."/>
            <person name="Guo C."/>
            <person name="Argimon S."/>
            <person name="Zhang W."/>
            <person name="Yang X."/>
            <person name="Jeffery I.B."/>
            <person name="Cooney J.C."/>
            <person name="Kagawa T.F."/>
            <person name="Liu W."/>
            <person name="Song Y."/>
            <person name="Salvetti E."/>
            <person name="Wrobel A."/>
            <person name="Rasinkangas P."/>
            <person name="Parkhill J."/>
            <person name="Rea M.C."/>
            <person name="O'Sullivan O."/>
            <person name="Ritari J."/>
            <person name="Douillard F.P."/>
            <person name="Paul Ross R."/>
            <person name="Yang R."/>
            <person name="Briner A.E."/>
            <person name="Felis G.E."/>
            <person name="de Vos W.M."/>
            <person name="Barrangou R."/>
            <person name="Klaenhammer T.R."/>
            <person name="Caufield P.W."/>
            <person name="Cui Y."/>
            <person name="Zhang H."/>
            <person name="O'Toole P.W."/>
        </authorList>
    </citation>
    <scope>NUCLEOTIDE SEQUENCE [LARGE SCALE GENOMIC DNA]</scope>
    <source>
        <strain evidence="11 12">DSM 15707</strain>
    </source>
</reference>
<dbReference type="STRING" id="1423778.FC70_GL001550"/>
<evidence type="ECO:0000256" key="2">
    <source>
        <dbReference type="ARBA" id="ARBA00011955"/>
    </source>
</evidence>
<keyword evidence="5" id="KW-0808">Transferase</keyword>
<evidence type="ECO:0000256" key="3">
    <source>
        <dbReference type="ARBA" id="ARBA00016337"/>
    </source>
</evidence>
<dbReference type="EC" id="2.7.1.180" evidence="2"/>
<dbReference type="Proteomes" id="UP000051697">
    <property type="component" value="Unassembled WGS sequence"/>
</dbReference>
<evidence type="ECO:0000256" key="5">
    <source>
        <dbReference type="ARBA" id="ARBA00022679"/>
    </source>
</evidence>